<evidence type="ECO:0000313" key="3">
    <source>
        <dbReference type="EMBL" id="KAF5842247.1"/>
    </source>
</evidence>
<feature type="region of interest" description="Disordered" evidence="1">
    <location>
        <begin position="87"/>
        <end position="115"/>
    </location>
</feature>
<feature type="domain" description="DNA2/NAM7 helicase helicase" evidence="2">
    <location>
        <begin position="274"/>
        <end position="394"/>
    </location>
</feature>
<feature type="region of interest" description="Disordered" evidence="1">
    <location>
        <begin position="134"/>
        <end position="188"/>
    </location>
</feature>
<accession>A0ABQ7H5W3</accession>
<protein>
    <recommendedName>
        <fullName evidence="2">DNA2/NAM7 helicase helicase domain-containing protein</fullName>
    </recommendedName>
</protein>
<evidence type="ECO:0000313" key="4">
    <source>
        <dbReference type="Proteomes" id="UP000815325"/>
    </source>
</evidence>
<keyword evidence="4" id="KW-1185">Reference proteome</keyword>
<name>A0ABQ7H5W3_DUNSA</name>
<dbReference type="SUPFAM" id="SSF52540">
    <property type="entry name" value="P-loop containing nucleoside triphosphate hydrolases"/>
    <property type="match status" value="1"/>
</dbReference>
<feature type="region of interest" description="Disordered" evidence="1">
    <location>
        <begin position="39"/>
        <end position="71"/>
    </location>
</feature>
<organism evidence="3 4">
    <name type="scientific">Dunaliella salina</name>
    <name type="common">Green alga</name>
    <name type="synonym">Protococcus salinus</name>
    <dbReference type="NCBI Taxonomy" id="3046"/>
    <lineage>
        <taxon>Eukaryota</taxon>
        <taxon>Viridiplantae</taxon>
        <taxon>Chlorophyta</taxon>
        <taxon>core chlorophytes</taxon>
        <taxon>Chlorophyceae</taxon>
        <taxon>CS clade</taxon>
        <taxon>Chlamydomonadales</taxon>
        <taxon>Dunaliellaceae</taxon>
        <taxon>Dunaliella</taxon>
    </lineage>
</organism>
<proteinExistence type="predicted"/>
<dbReference type="InterPro" id="IPR041677">
    <property type="entry name" value="DNA2/NAM7_AAA_11"/>
</dbReference>
<dbReference type="InterPro" id="IPR027417">
    <property type="entry name" value="P-loop_NTPase"/>
</dbReference>
<comment type="caution">
    <text evidence="3">The sequence shown here is derived from an EMBL/GenBank/DDBJ whole genome shotgun (WGS) entry which is preliminary data.</text>
</comment>
<evidence type="ECO:0000259" key="2">
    <source>
        <dbReference type="Pfam" id="PF13086"/>
    </source>
</evidence>
<evidence type="ECO:0000256" key="1">
    <source>
        <dbReference type="SAM" id="MobiDB-lite"/>
    </source>
</evidence>
<dbReference type="EMBL" id="MU069465">
    <property type="protein sequence ID" value="KAF5842247.1"/>
    <property type="molecule type" value="Genomic_DNA"/>
</dbReference>
<sequence>MPPEVCAHCSVQVYWVSVLRQLQELRVCLKKGGEDAQDLHHCSVPRSSSTTPSRVPNGASKASASPEKGRSKLSELEICQELCGTGTVPHSSSAPPSRVPKGASKASASPEKGRTKLSELEICQELCFTGTAPALPDSVSDEEERFWGGGADSDDEAELAGMAPPERADVAEQSGESPDMLTGQDHSSGPFKLCLEDDPFVSVSDIQTEVMLKTPSIPCGPQVWEQSWRSPVDVLLRLRDALLQLFSKLGVPNSRDKRLADETLQCVLTELRGLASSPQKLRTAAEEQQFELDRLDHFMAWLTHDAVGGSMLKKVGGHVMRDVLAGASAIMSTIDTVPTLFGVLEKCKSMVGGSIKTVIIDEAGCVPEYELPILLAFSPVVNLILIGDHHQLPCFSKIDLRSQEKLDIKNHSR</sequence>
<feature type="compositionally biased region" description="Low complexity" evidence="1">
    <location>
        <begin position="44"/>
        <end position="56"/>
    </location>
</feature>
<dbReference type="Pfam" id="PF13086">
    <property type="entry name" value="AAA_11"/>
    <property type="match status" value="1"/>
</dbReference>
<dbReference type="Proteomes" id="UP000815325">
    <property type="component" value="Unassembled WGS sequence"/>
</dbReference>
<dbReference type="Gene3D" id="3.40.50.300">
    <property type="entry name" value="P-loop containing nucleotide triphosphate hydrolases"/>
    <property type="match status" value="1"/>
</dbReference>
<gene>
    <name evidence="3" type="ORF">DUNSADRAFT_8310</name>
</gene>
<reference evidence="3" key="1">
    <citation type="submission" date="2017-08" db="EMBL/GenBank/DDBJ databases">
        <authorList>
            <person name="Polle J.E."/>
            <person name="Barry K."/>
            <person name="Cushman J."/>
            <person name="Schmutz J."/>
            <person name="Tran D."/>
            <person name="Hathwaick L.T."/>
            <person name="Yim W.C."/>
            <person name="Jenkins J."/>
            <person name="Mckie-Krisberg Z.M."/>
            <person name="Prochnik S."/>
            <person name="Lindquist E."/>
            <person name="Dockter R.B."/>
            <person name="Adam C."/>
            <person name="Molina H."/>
            <person name="Bunkerborg J."/>
            <person name="Jin E."/>
            <person name="Buchheim M."/>
            <person name="Magnuson J."/>
        </authorList>
    </citation>
    <scope>NUCLEOTIDE SEQUENCE</scope>
    <source>
        <strain evidence="3">CCAP 19/18</strain>
    </source>
</reference>